<dbReference type="EMBL" id="JASCZI010152904">
    <property type="protein sequence ID" value="MED6176828.1"/>
    <property type="molecule type" value="Genomic_DNA"/>
</dbReference>
<organism evidence="1 2">
    <name type="scientific">Stylosanthes scabra</name>
    <dbReference type="NCBI Taxonomy" id="79078"/>
    <lineage>
        <taxon>Eukaryota</taxon>
        <taxon>Viridiplantae</taxon>
        <taxon>Streptophyta</taxon>
        <taxon>Embryophyta</taxon>
        <taxon>Tracheophyta</taxon>
        <taxon>Spermatophyta</taxon>
        <taxon>Magnoliopsida</taxon>
        <taxon>eudicotyledons</taxon>
        <taxon>Gunneridae</taxon>
        <taxon>Pentapetalae</taxon>
        <taxon>rosids</taxon>
        <taxon>fabids</taxon>
        <taxon>Fabales</taxon>
        <taxon>Fabaceae</taxon>
        <taxon>Papilionoideae</taxon>
        <taxon>50 kb inversion clade</taxon>
        <taxon>dalbergioids sensu lato</taxon>
        <taxon>Dalbergieae</taxon>
        <taxon>Pterocarpus clade</taxon>
        <taxon>Stylosanthes</taxon>
    </lineage>
</organism>
<reference evidence="1 2" key="1">
    <citation type="journal article" date="2023" name="Plants (Basel)">
        <title>Bridging the Gap: Combining Genomics and Transcriptomics Approaches to Understand Stylosanthes scabra, an Orphan Legume from the Brazilian Caatinga.</title>
        <authorList>
            <person name="Ferreira-Neto J.R.C."/>
            <person name="da Silva M.D."/>
            <person name="Binneck E."/>
            <person name="de Melo N.F."/>
            <person name="da Silva R.H."/>
            <person name="de Melo A.L.T.M."/>
            <person name="Pandolfi V."/>
            <person name="Bustamante F.O."/>
            <person name="Brasileiro-Vidal A.C."/>
            <person name="Benko-Iseppon A.M."/>
        </authorList>
    </citation>
    <scope>NUCLEOTIDE SEQUENCE [LARGE SCALE GENOMIC DNA]</scope>
    <source>
        <tissue evidence="1">Leaves</tissue>
    </source>
</reference>
<protein>
    <submittedName>
        <fullName evidence="1">Uncharacterized protein</fullName>
    </submittedName>
</protein>
<gene>
    <name evidence="1" type="ORF">PIB30_091981</name>
</gene>
<keyword evidence="2" id="KW-1185">Reference proteome</keyword>
<dbReference type="Proteomes" id="UP001341840">
    <property type="component" value="Unassembled WGS sequence"/>
</dbReference>
<proteinExistence type="predicted"/>
<evidence type="ECO:0000313" key="1">
    <source>
        <dbReference type="EMBL" id="MED6176828.1"/>
    </source>
</evidence>
<comment type="caution">
    <text evidence="1">The sequence shown here is derived from an EMBL/GenBank/DDBJ whole genome shotgun (WGS) entry which is preliminary data.</text>
</comment>
<name>A0ABU6VXX9_9FABA</name>
<evidence type="ECO:0000313" key="2">
    <source>
        <dbReference type="Proteomes" id="UP001341840"/>
    </source>
</evidence>
<sequence length="55" mass="6679">MEKSTFYMLLGVRTRRRRREEMRKEKESSPTSHAPFVIFFVHNRKLARLAEVLNK</sequence>
<accession>A0ABU6VXX9</accession>